<evidence type="ECO:0000313" key="3">
    <source>
        <dbReference type="EMBL" id="OTF82760.1"/>
    </source>
</evidence>
<dbReference type="OrthoDB" id="6516870at2759"/>
<dbReference type="AlphaFoldDB" id="A0A1Y3BP55"/>
<keyword evidence="2" id="KW-0812">Transmembrane</keyword>
<dbReference type="EMBL" id="MUJZ01006854">
    <property type="protein sequence ID" value="OTF82760.1"/>
    <property type="molecule type" value="Genomic_DNA"/>
</dbReference>
<keyword evidence="2" id="KW-0472">Membrane</keyword>
<proteinExistence type="predicted"/>
<feature type="compositionally biased region" description="Polar residues" evidence="1">
    <location>
        <begin position="1"/>
        <end position="12"/>
    </location>
</feature>
<feature type="non-terminal residue" evidence="3">
    <location>
        <position position="1"/>
    </location>
</feature>
<sequence length="141" mass="15388">QQQSLQTNVPSTKQPPRPKVSGWGRFSLPRSTQPAAAAAIAEQSSNLHRPSTVTQTSAPIFLTSSPYYMSGVPTATGARVSDLRKILNPEVEKEDSFKKFTEAVENCDCFEFNLNNAAKIITIIVLLATFILVIKALKGDH</sequence>
<evidence type="ECO:0000313" key="4">
    <source>
        <dbReference type="Proteomes" id="UP000194236"/>
    </source>
</evidence>
<reference evidence="3 4" key="1">
    <citation type="submission" date="2017-03" db="EMBL/GenBank/DDBJ databases">
        <title>Genome Survey of Euroglyphus maynei.</title>
        <authorList>
            <person name="Arlian L.G."/>
            <person name="Morgan M.S."/>
            <person name="Rider S.D."/>
        </authorList>
    </citation>
    <scope>NUCLEOTIDE SEQUENCE [LARGE SCALE GENOMIC DNA]</scope>
    <source>
        <strain evidence="3">Arlian Lab</strain>
        <tissue evidence="3">Whole body</tissue>
    </source>
</reference>
<feature type="transmembrane region" description="Helical" evidence="2">
    <location>
        <begin position="117"/>
        <end position="137"/>
    </location>
</feature>
<name>A0A1Y3BP55_EURMA</name>
<feature type="region of interest" description="Disordered" evidence="1">
    <location>
        <begin position="1"/>
        <end position="31"/>
    </location>
</feature>
<keyword evidence="2" id="KW-1133">Transmembrane helix</keyword>
<comment type="caution">
    <text evidence="3">The sequence shown here is derived from an EMBL/GenBank/DDBJ whole genome shotgun (WGS) entry which is preliminary data.</text>
</comment>
<keyword evidence="4" id="KW-1185">Reference proteome</keyword>
<evidence type="ECO:0000256" key="2">
    <source>
        <dbReference type="SAM" id="Phobius"/>
    </source>
</evidence>
<organism evidence="3 4">
    <name type="scientific">Euroglyphus maynei</name>
    <name type="common">Mayne's house dust mite</name>
    <dbReference type="NCBI Taxonomy" id="6958"/>
    <lineage>
        <taxon>Eukaryota</taxon>
        <taxon>Metazoa</taxon>
        <taxon>Ecdysozoa</taxon>
        <taxon>Arthropoda</taxon>
        <taxon>Chelicerata</taxon>
        <taxon>Arachnida</taxon>
        <taxon>Acari</taxon>
        <taxon>Acariformes</taxon>
        <taxon>Sarcoptiformes</taxon>
        <taxon>Astigmata</taxon>
        <taxon>Psoroptidia</taxon>
        <taxon>Analgoidea</taxon>
        <taxon>Pyroglyphidae</taxon>
        <taxon>Pyroglyphinae</taxon>
        <taxon>Euroglyphus</taxon>
    </lineage>
</organism>
<evidence type="ECO:0000256" key="1">
    <source>
        <dbReference type="SAM" id="MobiDB-lite"/>
    </source>
</evidence>
<protein>
    <submittedName>
        <fullName evidence="3">Uncharacterized protein</fullName>
    </submittedName>
</protein>
<gene>
    <name evidence="3" type="ORF">BLA29_013237</name>
</gene>
<accession>A0A1Y3BP55</accession>
<dbReference type="Proteomes" id="UP000194236">
    <property type="component" value="Unassembled WGS sequence"/>
</dbReference>